<keyword evidence="1" id="KW-0863">Zinc-finger</keyword>
<evidence type="ECO:0000259" key="2">
    <source>
        <dbReference type="PROSITE" id="PS50114"/>
    </source>
</evidence>
<proteinExistence type="predicted"/>
<keyword evidence="1" id="KW-0479">Metal-binding</keyword>
<sequence length="290" mass="34093">MRKFVHQKYNYIPETSIIPFSTLPKCPIVTAVASTKKILEIPKSQNPCIPFSNIQNPNIFSPFKCDVVFYVNCLNPSLADFSNKLISSEEMVKTFKLPDGSKATICKMEYFMEENFGQYNLDMKDFELYKKFKSIKRFRICTRCGIKESDIWQMNFNGYYLCRRCLFYYKPSKPENSHIQSTEYSASEFFKILTINNLQNNQIPDLSIWENKQETFHQRQLVKYESDIFDIHEETFSDIVTIKDAEKLPTNIVIDFEMQPETNNDDEINDEWEIADKISETNSENDFVVA</sequence>
<reference evidence="4" key="1">
    <citation type="submission" date="2022-11" db="UniProtKB">
        <authorList>
            <consortium name="WormBaseParasite"/>
        </authorList>
    </citation>
    <scope>IDENTIFICATION</scope>
</reference>
<protein>
    <submittedName>
        <fullName evidence="4">GATA-type domain-containing protein</fullName>
    </submittedName>
</protein>
<evidence type="ECO:0000313" key="4">
    <source>
        <dbReference type="WBParaSite" id="PDA_v2.g880.t1"/>
    </source>
</evidence>
<feature type="domain" description="GATA-type" evidence="2">
    <location>
        <begin position="141"/>
        <end position="170"/>
    </location>
</feature>
<dbReference type="GO" id="GO:0043565">
    <property type="term" value="F:sequence-specific DNA binding"/>
    <property type="evidence" value="ECO:0007669"/>
    <property type="project" value="InterPro"/>
</dbReference>
<accession>A0A914QWZ5</accession>
<dbReference type="Proteomes" id="UP000887578">
    <property type="component" value="Unplaced"/>
</dbReference>
<dbReference type="WBParaSite" id="PDA_v2.g880.t1">
    <property type="protein sequence ID" value="PDA_v2.g880.t1"/>
    <property type="gene ID" value="PDA_v2.g880"/>
</dbReference>
<dbReference type="GO" id="GO:0008270">
    <property type="term" value="F:zinc ion binding"/>
    <property type="evidence" value="ECO:0007669"/>
    <property type="project" value="UniProtKB-KW"/>
</dbReference>
<keyword evidence="1" id="KW-0862">Zinc</keyword>
<dbReference type="GO" id="GO:0006355">
    <property type="term" value="P:regulation of DNA-templated transcription"/>
    <property type="evidence" value="ECO:0007669"/>
    <property type="project" value="InterPro"/>
</dbReference>
<evidence type="ECO:0000313" key="3">
    <source>
        <dbReference type="Proteomes" id="UP000887578"/>
    </source>
</evidence>
<dbReference type="InterPro" id="IPR000679">
    <property type="entry name" value="Znf_GATA"/>
</dbReference>
<name>A0A914QWZ5_9BILA</name>
<evidence type="ECO:0000256" key="1">
    <source>
        <dbReference type="PROSITE-ProRule" id="PRU00094"/>
    </source>
</evidence>
<dbReference type="AlphaFoldDB" id="A0A914QWZ5"/>
<organism evidence="3 4">
    <name type="scientific">Panagrolaimus davidi</name>
    <dbReference type="NCBI Taxonomy" id="227884"/>
    <lineage>
        <taxon>Eukaryota</taxon>
        <taxon>Metazoa</taxon>
        <taxon>Ecdysozoa</taxon>
        <taxon>Nematoda</taxon>
        <taxon>Chromadorea</taxon>
        <taxon>Rhabditida</taxon>
        <taxon>Tylenchina</taxon>
        <taxon>Panagrolaimomorpha</taxon>
        <taxon>Panagrolaimoidea</taxon>
        <taxon>Panagrolaimidae</taxon>
        <taxon>Panagrolaimus</taxon>
    </lineage>
</organism>
<dbReference type="PROSITE" id="PS50114">
    <property type="entry name" value="GATA_ZN_FINGER_2"/>
    <property type="match status" value="1"/>
</dbReference>
<dbReference type="SUPFAM" id="SSF57716">
    <property type="entry name" value="Glucocorticoid receptor-like (DNA-binding domain)"/>
    <property type="match status" value="1"/>
</dbReference>
<keyword evidence="3" id="KW-1185">Reference proteome</keyword>